<dbReference type="PANTHER" id="PTHR41771">
    <property type="entry name" value="MEMBRANE PROTEIN-RELATED"/>
    <property type="match status" value="1"/>
</dbReference>
<dbReference type="PANTHER" id="PTHR41771:SF1">
    <property type="entry name" value="MEMBRANE PROTEIN"/>
    <property type="match status" value="1"/>
</dbReference>
<feature type="transmembrane region" description="Helical" evidence="1">
    <location>
        <begin position="51"/>
        <end position="69"/>
    </location>
</feature>
<name>A0A223KVF2_9BACI</name>
<feature type="transmembrane region" description="Helical" evidence="1">
    <location>
        <begin position="81"/>
        <end position="98"/>
    </location>
</feature>
<proteinExistence type="predicted"/>
<dbReference type="InterPro" id="IPR012507">
    <property type="entry name" value="YibE_F"/>
</dbReference>
<protein>
    <submittedName>
        <fullName evidence="2">YibE/F</fullName>
    </submittedName>
</protein>
<dbReference type="PIRSF" id="PIRSF031503">
    <property type="entry name" value="UCP031503_mp"/>
    <property type="match status" value="1"/>
</dbReference>
<feature type="transmembrane region" description="Helical" evidence="1">
    <location>
        <begin position="179"/>
        <end position="202"/>
    </location>
</feature>
<evidence type="ECO:0000313" key="3">
    <source>
        <dbReference type="Proteomes" id="UP000215224"/>
    </source>
</evidence>
<dbReference type="Pfam" id="PF07907">
    <property type="entry name" value="YibE_F"/>
    <property type="match status" value="1"/>
</dbReference>
<dbReference type="InterPro" id="IPR014564">
    <property type="entry name" value="UCP031503_TM"/>
</dbReference>
<feature type="transmembrane region" description="Helical" evidence="1">
    <location>
        <begin position="222"/>
        <end position="248"/>
    </location>
</feature>
<dbReference type="EMBL" id="CP018866">
    <property type="protein sequence ID" value="AST93460.1"/>
    <property type="molecule type" value="Genomic_DNA"/>
</dbReference>
<feature type="transmembrane region" description="Helical" evidence="1">
    <location>
        <begin position="27"/>
        <end position="45"/>
    </location>
</feature>
<keyword evidence="1" id="KW-1133">Transmembrane helix</keyword>
<organism evidence="2 3">
    <name type="scientific">Sutcliffiella cohnii</name>
    <dbReference type="NCBI Taxonomy" id="33932"/>
    <lineage>
        <taxon>Bacteria</taxon>
        <taxon>Bacillati</taxon>
        <taxon>Bacillota</taxon>
        <taxon>Bacilli</taxon>
        <taxon>Bacillales</taxon>
        <taxon>Bacillaceae</taxon>
        <taxon>Sutcliffiella</taxon>
    </lineage>
</organism>
<dbReference type="RefSeq" id="WP_066419961.1">
    <property type="nucleotide sequence ID" value="NZ_CP018866.1"/>
</dbReference>
<dbReference type="KEGG" id="bcoh:BC6307_20405"/>
<keyword evidence="3" id="KW-1185">Reference proteome</keyword>
<reference evidence="2 3" key="1">
    <citation type="submission" date="2016-12" db="EMBL/GenBank/DDBJ databases">
        <title>The whole genome sequencing and assembly of Bacillus cohnii DSM 6307T strain.</title>
        <authorList>
            <person name="Lee Y.-J."/>
            <person name="Yi H."/>
            <person name="Bahn Y.-S."/>
            <person name="Kim J.F."/>
            <person name="Lee D.-W."/>
        </authorList>
    </citation>
    <scope>NUCLEOTIDE SEQUENCE [LARGE SCALE GENOMIC DNA]</scope>
    <source>
        <strain evidence="2 3">DSM 6307</strain>
    </source>
</reference>
<keyword evidence="1" id="KW-0812">Transmembrane</keyword>
<gene>
    <name evidence="2" type="ORF">BC6307_20405</name>
</gene>
<keyword evidence="1" id="KW-0472">Membrane</keyword>
<dbReference type="Proteomes" id="UP000215224">
    <property type="component" value="Chromosome"/>
</dbReference>
<evidence type="ECO:0000313" key="2">
    <source>
        <dbReference type="EMBL" id="AST93460.1"/>
    </source>
</evidence>
<evidence type="ECO:0000256" key="1">
    <source>
        <dbReference type="SAM" id="Phobius"/>
    </source>
</evidence>
<feature type="transmembrane region" description="Helical" evidence="1">
    <location>
        <begin position="118"/>
        <end position="147"/>
    </location>
</feature>
<feature type="transmembrane region" description="Helical" evidence="1">
    <location>
        <begin position="5"/>
        <end position="20"/>
    </location>
</feature>
<sequence length="252" mass="27543">MNVLVVLTIILLILMVLIGGKKGARSFIALLFNFVVLFFTILFMTDPNANPIILILLACTLISCINLFFINEVNIKTKTAFVSTIVTFVILLFFIVFLTESAMIQGFGTEEIDDYSTFSLFVGIDFMELAVAVIITSTIGAIVDIAISISSPMREISYHNPSMGRKELFLSGMSIGRDILGTSTNTLFFAFFGSYLALLIMFKDVSYSIGQIVNSKVFVAEMLTILVAGTGVAFTIPITAAITAFALVRKND</sequence>
<dbReference type="AlphaFoldDB" id="A0A223KVF2"/>
<dbReference type="STRING" id="1314751.GCA_001591425_03968"/>
<accession>A0A223KVF2</accession>